<dbReference type="Gene3D" id="3.40.50.300">
    <property type="entry name" value="P-loop containing nucleotide triphosphate hydrolases"/>
    <property type="match status" value="1"/>
</dbReference>
<organism evidence="10 11">
    <name type="scientific">Desulfofundulus australicus DSM 11792</name>
    <dbReference type="NCBI Taxonomy" id="1121425"/>
    <lineage>
        <taxon>Bacteria</taxon>
        <taxon>Bacillati</taxon>
        <taxon>Bacillota</taxon>
        <taxon>Clostridia</taxon>
        <taxon>Eubacteriales</taxon>
        <taxon>Peptococcaceae</taxon>
        <taxon>Desulfofundulus</taxon>
    </lineage>
</organism>
<sequence length="225" mass="25099">MVSRQSIAIDGPAGAGKSTVARELARRLGWLYIDTGAMYRAITLKALRRGLNLKDEKSLEALARESRIEMTTDPGYATRIYLDGEDVTRAIREPEVSRHVSLVARLPGVREVMVHRQREMAESKNVIMDGRDVGTVVLPDAGLKIFLTASPEARARRRQQDLQAQGHHVPLDLLIREIAERDRLDSSRPVAPLMPAPDAWVIDSSNLSVEQVVEMITARVRGRFS</sequence>
<comment type="similarity">
    <text evidence="1 8">Belongs to the cytidylate kinase family. Type 1 subfamily.</text>
</comment>
<keyword evidence="11" id="KW-1185">Reference proteome</keyword>
<evidence type="ECO:0000256" key="2">
    <source>
        <dbReference type="ARBA" id="ARBA00022679"/>
    </source>
</evidence>
<gene>
    <name evidence="8" type="primary">cmk</name>
    <name evidence="10" type="ORF">SAMN02745218_00769</name>
</gene>
<feature type="binding site" evidence="8">
    <location>
        <begin position="11"/>
        <end position="19"/>
    </location>
    <ligand>
        <name>ATP</name>
        <dbReference type="ChEBI" id="CHEBI:30616"/>
    </ligand>
</feature>
<dbReference type="Pfam" id="PF02224">
    <property type="entry name" value="Cytidylate_kin"/>
    <property type="match status" value="1"/>
</dbReference>
<dbReference type="GO" id="GO:0005829">
    <property type="term" value="C:cytosol"/>
    <property type="evidence" value="ECO:0007669"/>
    <property type="project" value="TreeGrafter"/>
</dbReference>
<evidence type="ECO:0000256" key="5">
    <source>
        <dbReference type="ARBA" id="ARBA00022840"/>
    </source>
</evidence>
<evidence type="ECO:0000256" key="7">
    <source>
        <dbReference type="ARBA" id="ARBA00048478"/>
    </source>
</evidence>
<dbReference type="GO" id="GO:0036431">
    <property type="term" value="F:dCMP kinase activity"/>
    <property type="evidence" value="ECO:0007669"/>
    <property type="project" value="InterPro"/>
</dbReference>
<dbReference type="EC" id="2.7.4.25" evidence="8"/>
<evidence type="ECO:0000259" key="9">
    <source>
        <dbReference type="Pfam" id="PF02224"/>
    </source>
</evidence>
<dbReference type="PANTHER" id="PTHR21299">
    <property type="entry name" value="CYTIDYLATE KINASE/PANTOATE-BETA-ALANINE LIGASE"/>
    <property type="match status" value="1"/>
</dbReference>
<dbReference type="CDD" id="cd02020">
    <property type="entry name" value="CMPK"/>
    <property type="match status" value="1"/>
</dbReference>
<dbReference type="InterPro" id="IPR003136">
    <property type="entry name" value="Cytidylate_kin"/>
</dbReference>
<evidence type="ECO:0000256" key="1">
    <source>
        <dbReference type="ARBA" id="ARBA00009427"/>
    </source>
</evidence>
<dbReference type="Proteomes" id="UP000184196">
    <property type="component" value="Unassembled WGS sequence"/>
</dbReference>
<reference evidence="11" key="1">
    <citation type="submission" date="2016-11" db="EMBL/GenBank/DDBJ databases">
        <authorList>
            <person name="Varghese N."/>
            <person name="Submissions S."/>
        </authorList>
    </citation>
    <scope>NUCLEOTIDE SEQUENCE [LARGE SCALE GENOMIC DNA]</scope>
    <source>
        <strain evidence="11">DSM 11792</strain>
    </source>
</reference>
<dbReference type="InterPro" id="IPR011994">
    <property type="entry name" value="Cytidylate_kinase_dom"/>
</dbReference>
<dbReference type="GO" id="GO:0006220">
    <property type="term" value="P:pyrimidine nucleotide metabolic process"/>
    <property type="evidence" value="ECO:0007669"/>
    <property type="project" value="UniProtKB-UniRule"/>
</dbReference>
<dbReference type="EMBL" id="FQUW01000008">
    <property type="protein sequence ID" value="SHE73882.1"/>
    <property type="molecule type" value="Genomic_DNA"/>
</dbReference>
<evidence type="ECO:0000313" key="10">
    <source>
        <dbReference type="EMBL" id="SHE73882.1"/>
    </source>
</evidence>
<evidence type="ECO:0000313" key="11">
    <source>
        <dbReference type="Proteomes" id="UP000184196"/>
    </source>
</evidence>
<feature type="domain" description="Cytidylate kinase" evidence="9">
    <location>
        <begin position="7"/>
        <end position="220"/>
    </location>
</feature>
<dbReference type="GO" id="GO:0036430">
    <property type="term" value="F:CMP kinase activity"/>
    <property type="evidence" value="ECO:0007669"/>
    <property type="project" value="RHEA"/>
</dbReference>
<proteinExistence type="inferred from homology"/>
<dbReference type="OrthoDB" id="9807434at2"/>
<accession>A0A1M4VYU0</accession>
<keyword evidence="2 8" id="KW-0808">Transferase</keyword>
<keyword evidence="8" id="KW-0963">Cytoplasm</keyword>
<keyword evidence="3 8" id="KW-0547">Nucleotide-binding</keyword>
<keyword evidence="4 8" id="KW-0418">Kinase</keyword>
<evidence type="ECO:0000256" key="6">
    <source>
        <dbReference type="ARBA" id="ARBA00047615"/>
    </source>
</evidence>
<dbReference type="RefSeq" id="WP_073163328.1">
    <property type="nucleotide sequence ID" value="NZ_FQUW01000008.1"/>
</dbReference>
<keyword evidence="5 8" id="KW-0067">ATP-binding</keyword>
<comment type="subcellular location">
    <subcellularLocation>
        <location evidence="8">Cytoplasm</location>
    </subcellularLocation>
</comment>
<evidence type="ECO:0000256" key="3">
    <source>
        <dbReference type="ARBA" id="ARBA00022741"/>
    </source>
</evidence>
<dbReference type="PANTHER" id="PTHR21299:SF2">
    <property type="entry name" value="CYTIDYLATE KINASE"/>
    <property type="match status" value="1"/>
</dbReference>
<dbReference type="InterPro" id="IPR027417">
    <property type="entry name" value="P-loop_NTPase"/>
</dbReference>
<dbReference type="HAMAP" id="MF_00238">
    <property type="entry name" value="Cytidyl_kinase_type1"/>
    <property type="match status" value="1"/>
</dbReference>
<dbReference type="GO" id="GO:0015949">
    <property type="term" value="P:nucleobase-containing small molecule interconversion"/>
    <property type="evidence" value="ECO:0007669"/>
    <property type="project" value="TreeGrafter"/>
</dbReference>
<evidence type="ECO:0000256" key="4">
    <source>
        <dbReference type="ARBA" id="ARBA00022777"/>
    </source>
</evidence>
<dbReference type="GO" id="GO:0005524">
    <property type="term" value="F:ATP binding"/>
    <property type="evidence" value="ECO:0007669"/>
    <property type="project" value="UniProtKB-UniRule"/>
</dbReference>
<protein>
    <recommendedName>
        <fullName evidence="8">Cytidylate kinase</fullName>
        <shortName evidence="8">CK</shortName>
        <ecNumber evidence="8">2.7.4.25</ecNumber>
    </recommendedName>
    <alternativeName>
        <fullName evidence="8">Cytidine monophosphate kinase</fullName>
        <shortName evidence="8">CMP kinase</shortName>
    </alternativeName>
</protein>
<dbReference type="NCBIfam" id="TIGR00017">
    <property type="entry name" value="cmk"/>
    <property type="match status" value="1"/>
</dbReference>
<comment type="catalytic activity">
    <reaction evidence="6 8">
        <text>dCMP + ATP = dCDP + ADP</text>
        <dbReference type="Rhea" id="RHEA:25094"/>
        <dbReference type="ChEBI" id="CHEBI:30616"/>
        <dbReference type="ChEBI" id="CHEBI:57566"/>
        <dbReference type="ChEBI" id="CHEBI:58593"/>
        <dbReference type="ChEBI" id="CHEBI:456216"/>
        <dbReference type="EC" id="2.7.4.25"/>
    </reaction>
</comment>
<name>A0A1M4VYU0_9FIRM</name>
<dbReference type="SUPFAM" id="SSF52540">
    <property type="entry name" value="P-loop containing nucleoside triphosphate hydrolases"/>
    <property type="match status" value="1"/>
</dbReference>
<evidence type="ECO:0000256" key="8">
    <source>
        <dbReference type="HAMAP-Rule" id="MF_00238"/>
    </source>
</evidence>
<comment type="catalytic activity">
    <reaction evidence="7 8">
        <text>CMP + ATP = CDP + ADP</text>
        <dbReference type="Rhea" id="RHEA:11600"/>
        <dbReference type="ChEBI" id="CHEBI:30616"/>
        <dbReference type="ChEBI" id="CHEBI:58069"/>
        <dbReference type="ChEBI" id="CHEBI:60377"/>
        <dbReference type="ChEBI" id="CHEBI:456216"/>
        <dbReference type="EC" id="2.7.4.25"/>
    </reaction>
</comment>
<dbReference type="AlphaFoldDB" id="A0A1M4VYU0"/>